<proteinExistence type="predicted"/>
<evidence type="ECO:0008006" key="3">
    <source>
        <dbReference type="Google" id="ProtNLM"/>
    </source>
</evidence>
<evidence type="ECO:0000313" key="2">
    <source>
        <dbReference type="Proteomes" id="UP000070544"/>
    </source>
</evidence>
<organism evidence="1 2">
    <name type="scientific">Gonapodya prolifera (strain JEL478)</name>
    <name type="common">Monoblepharis prolifera</name>
    <dbReference type="NCBI Taxonomy" id="1344416"/>
    <lineage>
        <taxon>Eukaryota</taxon>
        <taxon>Fungi</taxon>
        <taxon>Fungi incertae sedis</taxon>
        <taxon>Chytridiomycota</taxon>
        <taxon>Chytridiomycota incertae sedis</taxon>
        <taxon>Monoblepharidomycetes</taxon>
        <taxon>Monoblepharidales</taxon>
        <taxon>Gonapodyaceae</taxon>
        <taxon>Gonapodya</taxon>
    </lineage>
</organism>
<accession>A0A139AAC2</accession>
<dbReference type="EMBL" id="KQ965775">
    <property type="protein sequence ID" value="KXS13802.1"/>
    <property type="molecule type" value="Genomic_DNA"/>
</dbReference>
<name>A0A139AAC2_GONPJ</name>
<dbReference type="SUPFAM" id="SSF53098">
    <property type="entry name" value="Ribonuclease H-like"/>
    <property type="match status" value="1"/>
</dbReference>
<dbReference type="InterPro" id="IPR012337">
    <property type="entry name" value="RNaseH-like_sf"/>
</dbReference>
<dbReference type="PANTHER" id="PTHR46169:SF29">
    <property type="entry name" value="DNA REPLICATION-RELATED ELEMENT FACTOR, ISOFORM A"/>
    <property type="match status" value="1"/>
</dbReference>
<evidence type="ECO:0000313" key="1">
    <source>
        <dbReference type="EMBL" id="KXS13802.1"/>
    </source>
</evidence>
<protein>
    <recommendedName>
        <fullName evidence="3">DUF659 domain-containing protein</fullName>
    </recommendedName>
</protein>
<reference evidence="1 2" key="1">
    <citation type="journal article" date="2015" name="Genome Biol. Evol.">
        <title>Phylogenomic analyses indicate that early fungi evolved digesting cell walls of algal ancestors of land plants.</title>
        <authorList>
            <person name="Chang Y."/>
            <person name="Wang S."/>
            <person name="Sekimoto S."/>
            <person name="Aerts A.L."/>
            <person name="Choi C."/>
            <person name="Clum A."/>
            <person name="LaButti K.M."/>
            <person name="Lindquist E.A."/>
            <person name="Yee Ngan C."/>
            <person name="Ohm R.A."/>
            <person name="Salamov A.A."/>
            <person name="Grigoriev I.V."/>
            <person name="Spatafora J.W."/>
            <person name="Berbee M.L."/>
        </authorList>
    </citation>
    <scope>NUCLEOTIDE SEQUENCE [LARGE SCALE GENOMIC DNA]</scope>
    <source>
        <strain evidence="1 2">JEL478</strain>
    </source>
</reference>
<dbReference type="GO" id="GO:0006357">
    <property type="term" value="P:regulation of transcription by RNA polymerase II"/>
    <property type="evidence" value="ECO:0007669"/>
    <property type="project" value="TreeGrafter"/>
</dbReference>
<keyword evidence="2" id="KW-1185">Reference proteome</keyword>
<dbReference type="GO" id="GO:0005634">
    <property type="term" value="C:nucleus"/>
    <property type="evidence" value="ECO:0007669"/>
    <property type="project" value="TreeGrafter"/>
</dbReference>
<dbReference type="OrthoDB" id="2790258at2759"/>
<dbReference type="AlphaFoldDB" id="A0A139AAC2"/>
<gene>
    <name evidence="1" type="ORF">M427DRAFT_58392</name>
</gene>
<dbReference type="InterPro" id="IPR052717">
    <property type="entry name" value="Vacuolar_transposase_reg"/>
</dbReference>
<dbReference type="Proteomes" id="UP000070544">
    <property type="component" value="Unassembled WGS sequence"/>
</dbReference>
<dbReference type="PANTHER" id="PTHR46169">
    <property type="entry name" value="DNA REPLICATION-RELATED ELEMENT FACTOR, ISOFORM A"/>
    <property type="match status" value="1"/>
</dbReference>
<sequence length="191" mass="21000">MGASSKFLGITTDGAVNNKTMVEALLKACTEKDLKFSTENHIGCVAHAINIAAQAAIKTFGGYCNVEGIPRLELIRDMRTQWNSTYAMLERALKLKEDLRGRVELLKDVMDLLKPFSTATDNISTAKRPTLGSVIPIFNFLMDKLESFSNDLTQEARDAAFGKLREYYAARDSACYVVGMALIAAIDVGNH</sequence>